<keyword evidence="5" id="KW-0406">Ion transport</keyword>
<keyword evidence="4 10" id="KW-1133">Transmembrane helix</keyword>
<evidence type="ECO:0000256" key="6">
    <source>
        <dbReference type="ARBA" id="ARBA00023136"/>
    </source>
</evidence>
<evidence type="ECO:0000259" key="13">
    <source>
        <dbReference type="SMART" id="SM00079"/>
    </source>
</evidence>
<evidence type="ECO:0000256" key="10">
    <source>
        <dbReference type="SAM" id="Phobius"/>
    </source>
</evidence>
<keyword evidence="8" id="KW-0325">Glycoprotein</keyword>
<dbReference type="Gene3D" id="3.40.190.10">
    <property type="entry name" value="Periplasmic binding protein-like II"/>
    <property type="match status" value="2"/>
</dbReference>
<feature type="transmembrane region" description="Helical" evidence="10">
    <location>
        <begin position="145"/>
        <end position="163"/>
    </location>
</feature>
<keyword evidence="6 10" id="KW-0472">Membrane</keyword>
<feature type="transmembrane region" description="Helical" evidence="10">
    <location>
        <begin position="203"/>
        <end position="223"/>
    </location>
</feature>
<keyword evidence="2" id="KW-0813">Transport</keyword>
<dbReference type="AlphaFoldDB" id="A0A839ZE78"/>
<dbReference type="GO" id="GO:0016020">
    <property type="term" value="C:membrane"/>
    <property type="evidence" value="ECO:0007669"/>
    <property type="project" value="UniProtKB-SubCell"/>
</dbReference>
<evidence type="ECO:0000256" key="3">
    <source>
        <dbReference type="ARBA" id="ARBA00022692"/>
    </source>
</evidence>
<evidence type="ECO:0000256" key="8">
    <source>
        <dbReference type="ARBA" id="ARBA00023180"/>
    </source>
</evidence>
<gene>
    <name evidence="14" type="ORF">FHS55_003752</name>
</gene>
<dbReference type="InterPro" id="IPR001638">
    <property type="entry name" value="Solute-binding_3/MltF_N"/>
</dbReference>
<name>A0A839ZE78_9HYPH</name>
<evidence type="ECO:0000256" key="1">
    <source>
        <dbReference type="ARBA" id="ARBA00004141"/>
    </source>
</evidence>
<dbReference type="Pfam" id="PF00060">
    <property type="entry name" value="Lig_chan"/>
    <property type="match status" value="1"/>
</dbReference>
<organism evidence="14 15">
    <name type="scientific">Ancylobacter tetraedralis</name>
    <dbReference type="NCBI Taxonomy" id="217068"/>
    <lineage>
        <taxon>Bacteria</taxon>
        <taxon>Pseudomonadati</taxon>
        <taxon>Pseudomonadota</taxon>
        <taxon>Alphaproteobacteria</taxon>
        <taxon>Hyphomicrobiales</taxon>
        <taxon>Xanthobacteraceae</taxon>
        <taxon>Ancylobacter</taxon>
    </lineage>
</organism>
<evidence type="ECO:0000256" key="7">
    <source>
        <dbReference type="ARBA" id="ARBA00023170"/>
    </source>
</evidence>
<protein>
    <submittedName>
        <fullName evidence="14">ABC-type amino acid transport substrate-binding protein</fullName>
    </submittedName>
</protein>
<dbReference type="InterPro" id="IPR015683">
    <property type="entry name" value="Ionotropic_Glu_rcpt"/>
</dbReference>
<evidence type="ECO:0000313" key="14">
    <source>
        <dbReference type="EMBL" id="MBB3773121.1"/>
    </source>
</evidence>
<evidence type="ECO:0000256" key="4">
    <source>
        <dbReference type="ARBA" id="ARBA00022989"/>
    </source>
</evidence>
<feature type="chain" id="PRO_5032784917" evidence="11">
    <location>
        <begin position="25"/>
        <end position="361"/>
    </location>
</feature>
<evidence type="ECO:0000256" key="11">
    <source>
        <dbReference type="SAM" id="SignalP"/>
    </source>
</evidence>
<keyword evidence="15" id="KW-1185">Reference proteome</keyword>
<evidence type="ECO:0000256" key="2">
    <source>
        <dbReference type="ARBA" id="ARBA00022448"/>
    </source>
</evidence>
<keyword evidence="11" id="KW-0732">Signal</keyword>
<feature type="signal peptide" evidence="11">
    <location>
        <begin position="1"/>
        <end position="24"/>
    </location>
</feature>
<proteinExistence type="predicted"/>
<dbReference type="EMBL" id="JACICD010000008">
    <property type="protein sequence ID" value="MBB3773121.1"/>
    <property type="molecule type" value="Genomic_DNA"/>
</dbReference>
<feature type="domain" description="Ionotropic glutamate receptor C-terminal" evidence="13">
    <location>
        <begin position="32"/>
        <end position="359"/>
    </location>
</feature>
<evidence type="ECO:0000256" key="9">
    <source>
        <dbReference type="ARBA" id="ARBA00023303"/>
    </source>
</evidence>
<dbReference type="SUPFAM" id="SSF53850">
    <property type="entry name" value="Periplasmic binding protein-like II"/>
    <property type="match status" value="1"/>
</dbReference>
<keyword evidence="7" id="KW-0675">Receptor</keyword>
<dbReference type="RefSeq" id="WP_183191276.1">
    <property type="nucleotide sequence ID" value="NZ_JACICD010000008.1"/>
</dbReference>
<dbReference type="Proteomes" id="UP000533469">
    <property type="component" value="Unassembled WGS sequence"/>
</dbReference>
<dbReference type="SUPFAM" id="SSF81324">
    <property type="entry name" value="Voltage-gated potassium channels"/>
    <property type="match status" value="1"/>
</dbReference>
<dbReference type="InterPro" id="IPR001320">
    <property type="entry name" value="Iontro_rcpt_C"/>
</dbReference>
<dbReference type="Pfam" id="PF00497">
    <property type="entry name" value="SBP_bac_3"/>
    <property type="match status" value="1"/>
</dbReference>
<dbReference type="SMART" id="SM00062">
    <property type="entry name" value="PBPb"/>
    <property type="match status" value="1"/>
</dbReference>
<reference evidence="14 15" key="1">
    <citation type="submission" date="2020-08" db="EMBL/GenBank/DDBJ databases">
        <title>Genomic Encyclopedia of Type Strains, Phase IV (KMG-IV): sequencing the most valuable type-strain genomes for metagenomic binning, comparative biology and taxonomic classification.</title>
        <authorList>
            <person name="Goeker M."/>
        </authorList>
    </citation>
    <scope>NUCLEOTIDE SEQUENCE [LARGE SCALE GENOMIC DNA]</scope>
    <source>
        <strain evidence="14 15">DSM 5895</strain>
    </source>
</reference>
<dbReference type="SMART" id="SM00079">
    <property type="entry name" value="PBPe"/>
    <property type="match status" value="1"/>
</dbReference>
<comment type="subcellular location">
    <subcellularLocation>
        <location evidence="1">Membrane</location>
        <topology evidence="1">Multi-pass membrane protein</topology>
    </subcellularLocation>
</comment>
<feature type="domain" description="Solute-binding protein family 3/N-terminal" evidence="12">
    <location>
        <begin position="32"/>
        <end position="360"/>
    </location>
</feature>
<evidence type="ECO:0000259" key="12">
    <source>
        <dbReference type="SMART" id="SM00062"/>
    </source>
</evidence>
<sequence length="361" mass="39284">MHLRWVLALLLLLALGVGASAQQAAPTDSGKTLKVGVYVEPPFVEPGPNGYRGLAVELWEWTADRNELDFAYQALPTIHDLLQAAEKGEIDVAVAPLTITEDRLKRVDFTQPWFNGGLRVMIEESRSYGIREILRGLVDAGHVRIYLWIAAIVFGATVLLTAVDRHFDQDFPRRWHEGMAESFYHVMSVATSGKAAHKQMFGVFGRILAALWMVCGVTLVAYVTSSITTVMTTNALTNQIAGFSDLNGKTVGVLKGSVAEAYSRDRGIGTVSYGDLPQAVQGLLGREVSALVGDAAALEFYDRSHPQLPITEVGGIVHREMLGFALPQGSPLVHELSLAIIAATEEGLLDRLRLKYLGSSN</sequence>
<dbReference type="Gene3D" id="1.10.287.70">
    <property type="match status" value="1"/>
</dbReference>
<evidence type="ECO:0000313" key="15">
    <source>
        <dbReference type="Proteomes" id="UP000533469"/>
    </source>
</evidence>
<keyword evidence="9" id="KW-0407">Ion channel</keyword>
<dbReference type="PANTHER" id="PTHR18966">
    <property type="entry name" value="IONOTROPIC GLUTAMATE RECEPTOR"/>
    <property type="match status" value="1"/>
</dbReference>
<accession>A0A839ZE78</accession>
<keyword evidence="3 10" id="KW-0812">Transmembrane</keyword>
<comment type="caution">
    <text evidence="14">The sequence shown here is derived from an EMBL/GenBank/DDBJ whole genome shotgun (WGS) entry which is preliminary data.</text>
</comment>
<evidence type="ECO:0000256" key="5">
    <source>
        <dbReference type="ARBA" id="ARBA00023065"/>
    </source>
</evidence>
<dbReference type="GO" id="GO:0015276">
    <property type="term" value="F:ligand-gated monoatomic ion channel activity"/>
    <property type="evidence" value="ECO:0007669"/>
    <property type="project" value="InterPro"/>
</dbReference>